<organism evidence="2 3">
    <name type="scientific">Senna tora</name>
    <dbReference type="NCBI Taxonomy" id="362788"/>
    <lineage>
        <taxon>Eukaryota</taxon>
        <taxon>Viridiplantae</taxon>
        <taxon>Streptophyta</taxon>
        <taxon>Embryophyta</taxon>
        <taxon>Tracheophyta</taxon>
        <taxon>Spermatophyta</taxon>
        <taxon>Magnoliopsida</taxon>
        <taxon>eudicotyledons</taxon>
        <taxon>Gunneridae</taxon>
        <taxon>Pentapetalae</taxon>
        <taxon>rosids</taxon>
        <taxon>fabids</taxon>
        <taxon>Fabales</taxon>
        <taxon>Fabaceae</taxon>
        <taxon>Caesalpinioideae</taxon>
        <taxon>Cassia clade</taxon>
        <taxon>Senna</taxon>
    </lineage>
</organism>
<evidence type="ECO:0000313" key="2">
    <source>
        <dbReference type="EMBL" id="KAF7831644.1"/>
    </source>
</evidence>
<feature type="compositionally biased region" description="Basic and acidic residues" evidence="1">
    <location>
        <begin position="51"/>
        <end position="60"/>
    </location>
</feature>
<protein>
    <submittedName>
        <fullName evidence="2">Pathogen-associated molecular patterns-induced protein A70</fullName>
    </submittedName>
</protein>
<dbReference type="AlphaFoldDB" id="A0A834U4W3"/>
<evidence type="ECO:0000313" key="3">
    <source>
        <dbReference type="Proteomes" id="UP000634136"/>
    </source>
</evidence>
<feature type="region of interest" description="Disordered" evidence="1">
    <location>
        <begin position="46"/>
        <end position="81"/>
    </location>
</feature>
<dbReference type="OrthoDB" id="1931904at2759"/>
<sequence length="166" mass="19163">MFLNQPQNPPLLRSPSMLQMLKSINLYNYFQTEPISSKIATPGTTHFDFTNTHDSERHPLGNDVNVEESDEEEEDQDDQVRHEAGVWRGVEKAAQKVEEIDELKVGVLAFQGRRHYGESAPTTMREAKVSESEADKIMWFFKFGSNDFSYNSNWLNRRIKSAYSNN</sequence>
<name>A0A834U4W3_9FABA</name>
<evidence type="ECO:0000256" key="1">
    <source>
        <dbReference type="SAM" id="MobiDB-lite"/>
    </source>
</evidence>
<gene>
    <name evidence="2" type="ORF">G2W53_013977</name>
</gene>
<dbReference type="EMBL" id="JAAIUW010000005">
    <property type="protein sequence ID" value="KAF7831644.1"/>
    <property type="molecule type" value="Genomic_DNA"/>
</dbReference>
<keyword evidence="3" id="KW-1185">Reference proteome</keyword>
<proteinExistence type="predicted"/>
<reference evidence="2" key="1">
    <citation type="submission" date="2020-09" db="EMBL/GenBank/DDBJ databases">
        <title>Genome-Enabled Discovery of Anthraquinone Biosynthesis in Senna tora.</title>
        <authorList>
            <person name="Kang S.-H."/>
            <person name="Pandey R.P."/>
            <person name="Lee C.-M."/>
            <person name="Sim J.-S."/>
            <person name="Jeong J.-T."/>
            <person name="Choi B.-S."/>
            <person name="Jung M."/>
            <person name="Ginzburg D."/>
            <person name="Zhao K."/>
            <person name="Won S.Y."/>
            <person name="Oh T.-J."/>
            <person name="Yu Y."/>
            <person name="Kim N.-H."/>
            <person name="Lee O.R."/>
            <person name="Lee T.-H."/>
            <person name="Bashyal P."/>
            <person name="Kim T.-S."/>
            <person name="Lee W.-H."/>
            <person name="Kawkins C."/>
            <person name="Kim C.-K."/>
            <person name="Kim J.S."/>
            <person name="Ahn B.O."/>
            <person name="Rhee S.Y."/>
            <person name="Sohng J.K."/>
        </authorList>
    </citation>
    <scope>NUCLEOTIDE SEQUENCE</scope>
    <source>
        <tissue evidence="2">Leaf</tissue>
    </source>
</reference>
<accession>A0A834U4W3</accession>
<dbReference type="Proteomes" id="UP000634136">
    <property type="component" value="Unassembled WGS sequence"/>
</dbReference>
<feature type="compositionally biased region" description="Acidic residues" evidence="1">
    <location>
        <begin position="65"/>
        <end position="77"/>
    </location>
</feature>
<comment type="caution">
    <text evidence="2">The sequence shown here is derived from an EMBL/GenBank/DDBJ whole genome shotgun (WGS) entry which is preliminary data.</text>
</comment>